<proteinExistence type="inferred from homology"/>
<comment type="similarity">
    <text evidence="1">Belongs to the peptidase A1 family.</text>
</comment>
<dbReference type="GO" id="GO:0004190">
    <property type="term" value="F:aspartic-type endopeptidase activity"/>
    <property type="evidence" value="ECO:0007669"/>
    <property type="project" value="InterPro"/>
</dbReference>
<dbReference type="OrthoDB" id="771136at2759"/>
<keyword evidence="4" id="KW-1185">Reference proteome</keyword>
<dbReference type="Gene3D" id="2.40.70.10">
    <property type="entry name" value="Acid Proteases"/>
    <property type="match status" value="1"/>
</dbReference>
<sequence>MAFQLTRFVDVQNARALEPGGAFNSSLARSTRRCLTVNGQSLSLDAGSASYAAIDTGTTLVGGPADSISVLYAHIPRSEAFTGDSAGYHTYPCNTNVTVTMNFGKRIIVWPILNADLLLMQVSGNSCVGGFFPLDMSGTSAPLWSIGDTFLKNVYSVFRASPAAIGFAQLSSRATTRSMNGQLGSLPSPTSALWRL</sequence>
<organism evidence="3 4">
    <name type="scientific">Lentinus brumalis</name>
    <dbReference type="NCBI Taxonomy" id="2498619"/>
    <lineage>
        <taxon>Eukaryota</taxon>
        <taxon>Fungi</taxon>
        <taxon>Dikarya</taxon>
        <taxon>Basidiomycota</taxon>
        <taxon>Agaricomycotina</taxon>
        <taxon>Agaricomycetes</taxon>
        <taxon>Polyporales</taxon>
        <taxon>Polyporaceae</taxon>
        <taxon>Lentinus</taxon>
    </lineage>
</organism>
<feature type="domain" description="Peptidase A1" evidence="2">
    <location>
        <begin position="1"/>
        <end position="168"/>
    </location>
</feature>
<dbReference type="GO" id="GO:0006508">
    <property type="term" value="P:proteolysis"/>
    <property type="evidence" value="ECO:0007669"/>
    <property type="project" value="UniProtKB-KW"/>
</dbReference>
<dbReference type="STRING" id="139420.A0A371DAW0"/>
<gene>
    <name evidence="3" type="ORF">OH76DRAFT_1483024</name>
</gene>
<dbReference type="PRINTS" id="PR00792">
    <property type="entry name" value="PEPSIN"/>
</dbReference>
<keyword evidence="3" id="KW-0645">Protease</keyword>
<evidence type="ECO:0000256" key="1">
    <source>
        <dbReference type="ARBA" id="ARBA00007447"/>
    </source>
</evidence>
<dbReference type="SUPFAM" id="SSF50630">
    <property type="entry name" value="Acid proteases"/>
    <property type="match status" value="1"/>
</dbReference>
<dbReference type="InterPro" id="IPR001461">
    <property type="entry name" value="Aspartic_peptidase_A1"/>
</dbReference>
<protein>
    <submittedName>
        <fullName evidence="3">Acid protease</fullName>
    </submittedName>
</protein>
<name>A0A371DAW0_9APHY</name>
<dbReference type="InterPro" id="IPR021109">
    <property type="entry name" value="Peptidase_aspartic_dom_sf"/>
</dbReference>
<reference evidence="3 4" key="1">
    <citation type="journal article" date="2018" name="Biotechnol. Biofuels">
        <title>Integrative visual omics of the white-rot fungus Polyporus brumalis exposes the biotechnological potential of its oxidative enzymes for delignifying raw plant biomass.</title>
        <authorList>
            <person name="Miyauchi S."/>
            <person name="Rancon A."/>
            <person name="Drula E."/>
            <person name="Hage H."/>
            <person name="Chaduli D."/>
            <person name="Favel A."/>
            <person name="Grisel S."/>
            <person name="Henrissat B."/>
            <person name="Herpoel-Gimbert I."/>
            <person name="Ruiz-Duenas F.J."/>
            <person name="Chevret D."/>
            <person name="Hainaut M."/>
            <person name="Lin J."/>
            <person name="Wang M."/>
            <person name="Pangilinan J."/>
            <person name="Lipzen A."/>
            <person name="Lesage-Meessen L."/>
            <person name="Navarro D."/>
            <person name="Riley R."/>
            <person name="Grigoriev I.V."/>
            <person name="Zhou S."/>
            <person name="Raouche S."/>
            <person name="Rosso M.N."/>
        </authorList>
    </citation>
    <scope>NUCLEOTIDE SEQUENCE [LARGE SCALE GENOMIC DNA]</scope>
    <source>
        <strain evidence="3 4">BRFM 1820</strain>
    </source>
</reference>
<evidence type="ECO:0000259" key="2">
    <source>
        <dbReference type="PROSITE" id="PS51767"/>
    </source>
</evidence>
<dbReference type="PROSITE" id="PS51767">
    <property type="entry name" value="PEPTIDASE_A1"/>
    <property type="match status" value="1"/>
</dbReference>
<evidence type="ECO:0000313" key="3">
    <source>
        <dbReference type="EMBL" id="RDX49660.1"/>
    </source>
</evidence>
<dbReference type="Proteomes" id="UP000256964">
    <property type="component" value="Unassembled WGS sequence"/>
</dbReference>
<dbReference type="EMBL" id="KZ857404">
    <property type="protein sequence ID" value="RDX49660.1"/>
    <property type="molecule type" value="Genomic_DNA"/>
</dbReference>
<dbReference type="Pfam" id="PF00026">
    <property type="entry name" value="Asp"/>
    <property type="match status" value="1"/>
</dbReference>
<dbReference type="PANTHER" id="PTHR47966">
    <property type="entry name" value="BETA-SITE APP-CLEAVING ENZYME, ISOFORM A-RELATED"/>
    <property type="match status" value="1"/>
</dbReference>
<dbReference type="PANTHER" id="PTHR47966:SF51">
    <property type="entry name" value="BETA-SITE APP-CLEAVING ENZYME, ISOFORM A-RELATED"/>
    <property type="match status" value="1"/>
</dbReference>
<evidence type="ECO:0000313" key="4">
    <source>
        <dbReference type="Proteomes" id="UP000256964"/>
    </source>
</evidence>
<accession>A0A371DAW0</accession>
<keyword evidence="3" id="KW-0378">Hydrolase</keyword>
<dbReference type="AlphaFoldDB" id="A0A371DAW0"/>
<dbReference type="InterPro" id="IPR033121">
    <property type="entry name" value="PEPTIDASE_A1"/>
</dbReference>